<dbReference type="CDD" id="cd08563">
    <property type="entry name" value="GDPD_TtGDE_like"/>
    <property type="match status" value="1"/>
</dbReference>
<evidence type="ECO:0000313" key="3">
    <source>
        <dbReference type="Proteomes" id="UP000291933"/>
    </source>
</evidence>
<dbReference type="PROSITE" id="PS51704">
    <property type="entry name" value="GP_PDE"/>
    <property type="match status" value="1"/>
</dbReference>
<dbReference type="PANTHER" id="PTHR46211:SF1">
    <property type="entry name" value="GLYCEROPHOSPHODIESTER PHOSPHODIESTERASE, CYTOPLASMIC"/>
    <property type="match status" value="1"/>
</dbReference>
<evidence type="ECO:0000313" key="2">
    <source>
        <dbReference type="EMBL" id="TBT92150.1"/>
    </source>
</evidence>
<dbReference type="Proteomes" id="UP000291933">
    <property type="component" value="Unassembled WGS sequence"/>
</dbReference>
<dbReference type="InterPro" id="IPR017946">
    <property type="entry name" value="PLC-like_Pdiesterase_TIM-brl"/>
</dbReference>
<evidence type="ECO:0000259" key="1">
    <source>
        <dbReference type="PROSITE" id="PS51704"/>
    </source>
</evidence>
<dbReference type="GO" id="GO:0008081">
    <property type="term" value="F:phosphoric diester hydrolase activity"/>
    <property type="evidence" value="ECO:0007669"/>
    <property type="project" value="InterPro"/>
</dbReference>
<sequence>MRQLFTRAGLGKSGPVTQIWGHRGASADAPENTLPAFALALGQGADGIELDVQMTRDDELVVIHDETLERTTDGHGWVADHSLASLRSLDASAGWAGFGGTHIPLLAEVLELIKDSDAVANVELKTDTIRYHGIEERVLDVVAASGVGERVIFSSFNHYTLRNLRKLGATQPMGALVSDRLFKPWRYLLTLEAEALHPSVGAATAKLVRKCHERGQRVHVWTADKPKDINRLLRLGVDAIITNVPEVAIGLRDGVVVTR</sequence>
<dbReference type="Pfam" id="PF03009">
    <property type="entry name" value="GDPD"/>
    <property type="match status" value="1"/>
</dbReference>
<gene>
    <name evidence="2" type="ORF">ET996_13285</name>
</gene>
<comment type="caution">
    <text evidence="2">The sequence shown here is derived from an EMBL/GenBank/DDBJ whole genome shotgun (WGS) entry which is preliminary data.</text>
</comment>
<dbReference type="OrthoDB" id="9758957at2"/>
<protein>
    <submittedName>
        <fullName evidence="2">Glycerophosphodiester phosphodiesterase</fullName>
    </submittedName>
</protein>
<organism evidence="2 3">
    <name type="scientific">Propioniciclava tarda</name>
    <dbReference type="NCBI Taxonomy" id="433330"/>
    <lineage>
        <taxon>Bacteria</taxon>
        <taxon>Bacillati</taxon>
        <taxon>Actinomycetota</taxon>
        <taxon>Actinomycetes</taxon>
        <taxon>Propionibacteriales</taxon>
        <taxon>Propionibacteriaceae</taxon>
        <taxon>Propioniciclava</taxon>
    </lineage>
</organism>
<accession>A0A4Q9KJA9</accession>
<feature type="domain" description="GP-PDE" evidence="1">
    <location>
        <begin position="17"/>
        <end position="252"/>
    </location>
</feature>
<dbReference type="SUPFAM" id="SSF51695">
    <property type="entry name" value="PLC-like phosphodiesterases"/>
    <property type="match status" value="1"/>
</dbReference>
<dbReference type="PANTHER" id="PTHR46211">
    <property type="entry name" value="GLYCEROPHOSPHORYL DIESTER PHOSPHODIESTERASE"/>
    <property type="match status" value="1"/>
</dbReference>
<proteinExistence type="predicted"/>
<keyword evidence="3" id="KW-1185">Reference proteome</keyword>
<name>A0A4Q9KJA9_PROTD</name>
<dbReference type="EMBL" id="SDMR01000022">
    <property type="protein sequence ID" value="TBT92150.1"/>
    <property type="molecule type" value="Genomic_DNA"/>
</dbReference>
<dbReference type="AlphaFoldDB" id="A0A4Q9KJA9"/>
<dbReference type="GO" id="GO:0006629">
    <property type="term" value="P:lipid metabolic process"/>
    <property type="evidence" value="ECO:0007669"/>
    <property type="project" value="InterPro"/>
</dbReference>
<reference evidence="2 3" key="1">
    <citation type="submission" date="2019-01" db="EMBL/GenBank/DDBJ databases">
        <title>Lactibacter flavus gen. nov., sp. nov., a novel bacterium of the family Propionibacteriaceae isolated from raw milk and dairy products.</title>
        <authorList>
            <person name="Huptas C."/>
            <person name="Wenning M."/>
            <person name="Breitenwieser F."/>
            <person name="Doll E."/>
            <person name="Von Neubeck M."/>
            <person name="Busse H.-J."/>
            <person name="Scherer S."/>
        </authorList>
    </citation>
    <scope>NUCLEOTIDE SEQUENCE [LARGE SCALE GENOMIC DNA]</scope>
    <source>
        <strain evidence="2 3">DSM 22130</strain>
    </source>
</reference>
<dbReference type="InterPro" id="IPR030395">
    <property type="entry name" value="GP_PDE_dom"/>
</dbReference>
<dbReference type="Gene3D" id="3.20.20.190">
    <property type="entry name" value="Phosphatidylinositol (PI) phosphodiesterase"/>
    <property type="match status" value="1"/>
</dbReference>